<dbReference type="Gene3D" id="3.40.50.720">
    <property type="entry name" value="NAD(P)-binding Rossmann-like Domain"/>
    <property type="match status" value="1"/>
</dbReference>
<dbReference type="RefSeq" id="WP_184747829.1">
    <property type="nucleotide sequence ID" value="NZ_JACHGJ010000007.1"/>
</dbReference>
<feature type="domain" description="Ketopantoate reductase N-terminal" evidence="1">
    <location>
        <begin position="3"/>
        <end position="159"/>
    </location>
</feature>
<evidence type="ECO:0000313" key="2">
    <source>
        <dbReference type="EMBL" id="MBB6481589.1"/>
    </source>
</evidence>
<evidence type="ECO:0000259" key="1">
    <source>
        <dbReference type="Pfam" id="PF02558"/>
    </source>
</evidence>
<reference evidence="2 3" key="1">
    <citation type="submission" date="2020-08" db="EMBL/GenBank/DDBJ databases">
        <title>Genomic Encyclopedia of Type Strains, Phase IV (KMG-IV): sequencing the most valuable type-strain genomes for metagenomic binning, comparative biology and taxonomic classification.</title>
        <authorList>
            <person name="Goeker M."/>
        </authorList>
    </citation>
    <scope>NUCLEOTIDE SEQUENCE [LARGE SCALE GENOMIC DNA]</scope>
    <source>
        <strain evidence="2 3">DSM 2461</strain>
    </source>
</reference>
<dbReference type="InterPro" id="IPR013332">
    <property type="entry name" value="KPR_N"/>
</dbReference>
<protein>
    <submittedName>
        <fullName evidence="2">2-dehydropantoate 2-reductase</fullName>
        <ecNumber evidence="2">1.1.1.169</ecNumber>
    </submittedName>
</protein>
<keyword evidence="2" id="KW-0560">Oxidoreductase</keyword>
<dbReference type="Proteomes" id="UP000587760">
    <property type="component" value="Unassembled WGS sequence"/>
</dbReference>
<evidence type="ECO:0000313" key="3">
    <source>
        <dbReference type="Proteomes" id="UP000587760"/>
    </source>
</evidence>
<keyword evidence="3" id="KW-1185">Reference proteome</keyword>
<dbReference type="AlphaFoldDB" id="A0A841RFK3"/>
<sequence>MRILIIGAGVTGSLFASYLASSREKLERKLKENFELKILARNDTHKRLSENGLKIHHVVQNVTTIDSIPVIKTLESGDIYDYVFVFLRKTQIAPLMEDLRSNRSDHFIFAGNNGTGLDGLCPPLKVQKVSLAFAGVGGKREGDTVYSVHGKKPGITIGVNKKTARKIRKLGKIFTWAGCSLRKTNRMDAWLKHHLALVVPLSLALYRDGGDNVSLSENGDLLQKSLKAAKEGSAALRRQGHPVAPGKLKLTLLMPCVFLKSRVKKLLASPIGKLLIYDHCMTAREEMRELAGELQALVAPDDKPRENLEELLTQNN</sequence>
<dbReference type="EC" id="1.1.1.169" evidence="2"/>
<gene>
    <name evidence="2" type="ORF">HNR50_003269</name>
</gene>
<dbReference type="Pfam" id="PF02558">
    <property type="entry name" value="ApbA"/>
    <property type="match status" value="1"/>
</dbReference>
<accession>A0A841RFK3</accession>
<dbReference type="GO" id="GO:0008677">
    <property type="term" value="F:2-dehydropantoate 2-reductase activity"/>
    <property type="evidence" value="ECO:0007669"/>
    <property type="project" value="UniProtKB-EC"/>
</dbReference>
<organism evidence="2 3">
    <name type="scientific">Spirochaeta isovalerica</name>
    <dbReference type="NCBI Taxonomy" id="150"/>
    <lineage>
        <taxon>Bacteria</taxon>
        <taxon>Pseudomonadati</taxon>
        <taxon>Spirochaetota</taxon>
        <taxon>Spirochaetia</taxon>
        <taxon>Spirochaetales</taxon>
        <taxon>Spirochaetaceae</taxon>
        <taxon>Spirochaeta</taxon>
    </lineage>
</organism>
<comment type="caution">
    <text evidence="2">The sequence shown here is derived from an EMBL/GenBank/DDBJ whole genome shotgun (WGS) entry which is preliminary data.</text>
</comment>
<name>A0A841RFK3_9SPIO</name>
<dbReference type="EMBL" id="JACHGJ010000007">
    <property type="protein sequence ID" value="MBB6481589.1"/>
    <property type="molecule type" value="Genomic_DNA"/>
</dbReference>
<proteinExistence type="predicted"/>